<reference evidence="3 4" key="1">
    <citation type="submission" date="2016-10" db="EMBL/GenBank/DDBJ databases">
        <authorList>
            <person name="Varghese N."/>
            <person name="Submissions S."/>
        </authorList>
    </citation>
    <scope>NUCLEOTIDE SEQUENCE [LARGE SCALE GENOMIC DNA]</scope>
    <source>
        <strain evidence="3 4">BS2777</strain>
    </source>
</reference>
<feature type="signal peptide" evidence="2">
    <location>
        <begin position="1"/>
        <end position="21"/>
    </location>
</feature>
<sequence length="132" mass="14383">MHRTTSFSLFALLIITGDAHAQSVICPKPERIEHTSSADGLHNYTATAPNGATWQGSNKPSSQDSQERYTFSGAHIENDKIFCRYDAASGDSAPPLELHLNISETVTPANANYWHDGQCTSHKPTHCAFNAP</sequence>
<feature type="chain" id="PRO_5042235383" description="DUF3757 domain-containing protein" evidence="2">
    <location>
        <begin position="22"/>
        <end position="132"/>
    </location>
</feature>
<keyword evidence="2" id="KW-0732">Signal</keyword>
<keyword evidence="4" id="KW-1185">Reference proteome</keyword>
<evidence type="ECO:0000313" key="3">
    <source>
        <dbReference type="EMBL" id="SDU93165.1"/>
    </source>
</evidence>
<evidence type="ECO:0008006" key="5">
    <source>
        <dbReference type="Google" id="ProtNLM"/>
    </source>
</evidence>
<evidence type="ECO:0000256" key="2">
    <source>
        <dbReference type="SAM" id="SignalP"/>
    </source>
</evidence>
<feature type="region of interest" description="Disordered" evidence="1">
    <location>
        <begin position="35"/>
        <end position="68"/>
    </location>
</feature>
<evidence type="ECO:0000256" key="1">
    <source>
        <dbReference type="SAM" id="MobiDB-lite"/>
    </source>
</evidence>
<proteinExistence type="predicted"/>
<dbReference type="AlphaFoldDB" id="A0AAE8H9M1"/>
<gene>
    <name evidence="3" type="ORF">SAMN04490209_0846</name>
</gene>
<feature type="compositionally biased region" description="Polar residues" evidence="1">
    <location>
        <begin position="44"/>
        <end position="64"/>
    </location>
</feature>
<dbReference type="Proteomes" id="UP000182085">
    <property type="component" value="Chromosome I"/>
</dbReference>
<organism evidence="3 4">
    <name type="scientific">Pseudomonas rhodesiae</name>
    <dbReference type="NCBI Taxonomy" id="76760"/>
    <lineage>
        <taxon>Bacteria</taxon>
        <taxon>Pseudomonadati</taxon>
        <taxon>Pseudomonadota</taxon>
        <taxon>Gammaproteobacteria</taxon>
        <taxon>Pseudomonadales</taxon>
        <taxon>Pseudomonadaceae</taxon>
        <taxon>Pseudomonas</taxon>
    </lineage>
</organism>
<evidence type="ECO:0000313" key="4">
    <source>
        <dbReference type="Proteomes" id="UP000182085"/>
    </source>
</evidence>
<dbReference type="EMBL" id="LT629801">
    <property type="protein sequence ID" value="SDU93165.1"/>
    <property type="molecule type" value="Genomic_DNA"/>
</dbReference>
<protein>
    <recommendedName>
        <fullName evidence="5">DUF3757 domain-containing protein</fullName>
    </recommendedName>
</protein>
<accession>A0AAE8H9M1</accession>
<dbReference type="RefSeq" id="WP_034138981.1">
    <property type="nucleotide sequence ID" value="NZ_BAAAEG010000001.1"/>
</dbReference>
<name>A0AAE8H9M1_9PSED</name>